<comment type="caution">
    <text evidence="2">The sequence shown here is derived from an EMBL/GenBank/DDBJ whole genome shotgun (WGS) entry which is preliminary data.</text>
</comment>
<gene>
    <name evidence="2" type="ORF">RI129_012897</name>
</gene>
<sequence length="295" mass="34616">MLYIKGQRILIELNNNCVFEGTYEGGTNDRIDIINVLEWGLRNSFCGPLSFYKSEIISIKRLQSHLSEKDAHNLCKINDIALPQLEFCRLREMTKNYVYLAVIDQKYLRAIDYLCNCESIGIAGFGANLAQMKPIDLLILTSWDQIFIFDLQLYRRINFPTDLKELLESQFIRKVGYDLLELLEFLWYFHKISVKNIFDTQLADLKLQKKEKDSTVILRSLAECLNFYFNFPVSVLSNIENVGLKEYKERPLQDSTKLYVSLLATYLLLLYNKQEKLLLKPYYDIVNEHTKLITE</sequence>
<evidence type="ECO:0000313" key="3">
    <source>
        <dbReference type="Proteomes" id="UP001329430"/>
    </source>
</evidence>
<dbReference type="Proteomes" id="UP001329430">
    <property type="component" value="Chromosome 10"/>
</dbReference>
<reference evidence="2 3" key="1">
    <citation type="journal article" date="2024" name="Insects">
        <title>An Improved Chromosome-Level Genome Assembly of the Firefly Pyrocoelia pectoralis.</title>
        <authorList>
            <person name="Fu X."/>
            <person name="Meyer-Rochow V.B."/>
            <person name="Ballantyne L."/>
            <person name="Zhu X."/>
        </authorList>
    </citation>
    <scope>NUCLEOTIDE SEQUENCE [LARGE SCALE GENOMIC DNA]</scope>
    <source>
        <strain evidence="2">XCY_ONT2</strain>
    </source>
</reference>
<keyword evidence="3" id="KW-1185">Reference proteome</keyword>
<evidence type="ECO:0000313" key="2">
    <source>
        <dbReference type="EMBL" id="KAK5638602.1"/>
    </source>
</evidence>
<organism evidence="2 3">
    <name type="scientific">Pyrocoelia pectoralis</name>
    <dbReference type="NCBI Taxonomy" id="417401"/>
    <lineage>
        <taxon>Eukaryota</taxon>
        <taxon>Metazoa</taxon>
        <taxon>Ecdysozoa</taxon>
        <taxon>Arthropoda</taxon>
        <taxon>Hexapoda</taxon>
        <taxon>Insecta</taxon>
        <taxon>Pterygota</taxon>
        <taxon>Neoptera</taxon>
        <taxon>Endopterygota</taxon>
        <taxon>Coleoptera</taxon>
        <taxon>Polyphaga</taxon>
        <taxon>Elateriformia</taxon>
        <taxon>Elateroidea</taxon>
        <taxon>Lampyridae</taxon>
        <taxon>Lampyrinae</taxon>
        <taxon>Pyrocoelia</taxon>
    </lineage>
</organism>
<dbReference type="GO" id="GO:0003676">
    <property type="term" value="F:nucleic acid binding"/>
    <property type="evidence" value="ECO:0007669"/>
    <property type="project" value="InterPro"/>
</dbReference>
<name>A0AAN7ZCI9_9COLE</name>
<dbReference type="PANTHER" id="PTHR46628">
    <property type="entry name" value="PIRNA BIOGENESIS PROTEIN EXD1"/>
    <property type="match status" value="1"/>
</dbReference>
<dbReference type="PANTHER" id="PTHR46628:SF1">
    <property type="entry name" value="PIRNA BIOGENESIS PROTEIN EXD1"/>
    <property type="match status" value="1"/>
</dbReference>
<proteinExistence type="predicted"/>
<dbReference type="SUPFAM" id="SSF53098">
    <property type="entry name" value="Ribonuclease H-like"/>
    <property type="match status" value="1"/>
</dbReference>
<dbReference type="AlphaFoldDB" id="A0AAN7ZCI9"/>
<dbReference type="InterPro" id="IPR012337">
    <property type="entry name" value="RNaseH-like_sf"/>
</dbReference>
<dbReference type="Pfam" id="PF01612">
    <property type="entry name" value="DNA_pol_A_exo1"/>
    <property type="match status" value="1"/>
</dbReference>
<protein>
    <recommendedName>
        <fullName evidence="1">3'-5' exonuclease domain-containing protein</fullName>
    </recommendedName>
</protein>
<dbReference type="EMBL" id="JAVRBK010000010">
    <property type="protein sequence ID" value="KAK5638602.1"/>
    <property type="molecule type" value="Genomic_DNA"/>
</dbReference>
<dbReference type="InterPro" id="IPR036397">
    <property type="entry name" value="RNaseH_sf"/>
</dbReference>
<dbReference type="InterPro" id="IPR002562">
    <property type="entry name" value="3'-5'_exonuclease_dom"/>
</dbReference>
<accession>A0AAN7ZCI9</accession>
<dbReference type="GO" id="GO:1990923">
    <property type="term" value="C:PET complex"/>
    <property type="evidence" value="ECO:0007669"/>
    <property type="project" value="TreeGrafter"/>
</dbReference>
<dbReference type="GO" id="GO:0008408">
    <property type="term" value="F:3'-5' exonuclease activity"/>
    <property type="evidence" value="ECO:0007669"/>
    <property type="project" value="InterPro"/>
</dbReference>
<dbReference type="GO" id="GO:0034587">
    <property type="term" value="P:piRNA processing"/>
    <property type="evidence" value="ECO:0007669"/>
    <property type="project" value="TreeGrafter"/>
</dbReference>
<evidence type="ECO:0000259" key="1">
    <source>
        <dbReference type="Pfam" id="PF01612"/>
    </source>
</evidence>
<dbReference type="InterPro" id="IPR052144">
    <property type="entry name" value="piRNA_biogenesis_EXD1"/>
</dbReference>
<dbReference type="Gene3D" id="3.30.420.10">
    <property type="entry name" value="Ribonuclease H-like superfamily/Ribonuclease H"/>
    <property type="match status" value="1"/>
</dbReference>
<feature type="domain" description="3'-5' exonuclease" evidence="1">
    <location>
        <begin position="162"/>
        <end position="277"/>
    </location>
</feature>